<evidence type="ECO:0000256" key="13">
    <source>
        <dbReference type="PIRSR" id="PIRSR001480-1"/>
    </source>
</evidence>
<dbReference type="InterPro" id="IPR001250">
    <property type="entry name" value="Man6P_Isoase-1"/>
</dbReference>
<evidence type="ECO:0000256" key="3">
    <source>
        <dbReference type="ARBA" id="ARBA00010772"/>
    </source>
</evidence>
<dbReference type="PANTHER" id="PTHR10309:SF0">
    <property type="entry name" value="MANNOSE-6-PHOSPHATE ISOMERASE"/>
    <property type="match status" value="1"/>
</dbReference>
<comment type="similarity">
    <text evidence="3">Belongs to the mannose-6-phosphate isomerase type 1 family.</text>
</comment>
<comment type="cofactor">
    <cofactor evidence="14">
        <name>Zn(2+)</name>
        <dbReference type="ChEBI" id="CHEBI:29105"/>
    </cofactor>
    <text evidence="14">Binds 1 zinc ion per subunit.</text>
</comment>
<evidence type="ECO:0000256" key="9">
    <source>
        <dbReference type="ARBA" id="ARBA00023235"/>
    </source>
</evidence>
<comment type="subcellular location">
    <subcellularLocation>
        <location evidence="2">Cytoplasm</location>
    </subcellularLocation>
</comment>
<keyword evidence="6" id="KW-0963">Cytoplasm</keyword>
<evidence type="ECO:0000256" key="11">
    <source>
        <dbReference type="ARBA" id="ARBA00030762"/>
    </source>
</evidence>
<dbReference type="PROSITE" id="PS00965">
    <property type="entry name" value="PMI_I_1"/>
    <property type="match status" value="1"/>
</dbReference>
<evidence type="ECO:0000256" key="5">
    <source>
        <dbReference type="ARBA" id="ARBA00018236"/>
    </source>
</evidence>
<evidence type="ECO:0000256" key="10">
    <source>
        <dbReference type="ARBA" id="ARBA00029741"/>
    </source>
</evidence>
<dbReference type="NCBIfam" id="TIGR00218">
    <property type="entry name" value="manA"/>
    <property type="match status" value="1"/>
</dbReference>
<dbReference type="Proteomes" id="UP000464718">
    <property type="component" value="Chromosome i"/>
</dbReference>
<evidence type="ECO:0000313" key="20">
    <source>
        <dbReference type="Proteomes" id="UP000464718"/>
    </source>
</evidence>
<dbReference type="PRINTS" id="PR00714">
    <property type="entry name" value="MAN6PISMRASE"/>
</dbReference>
<feature type="binding site" evidence="14">
    <location>
        <position position="102"/>
    </location>
    <ligand>
        <name>Zn(2+)</name>
        <dbReference type="ChEBI" id="CHEBI:29105"/>
    </ligand>
</feature>
<protein>
    <recommendedName>
        <fullName evidence="5">Mannose-6-phosphate isomerase</fullName>
        <ecNumber evidence="4">5.3.1.8</ecNumber>
    </recommendedName>
    <alternativeName>
        <fullName evidence="10">Phosphohexomutase</fullName>
    </alternativeName>
    <alternativeName>
        <fullName evidence="11">Phosphomannose isomerase</fullName>
    </alternativeName>
</protein>
<dbReference type="GO" id="GO:0005829">
    <property type="term" value="C:cytosol"/>
    <property type="evidence" value="ECO:0007669"/>
    <property type="project" value="TreeGrafter"/>
</dbReference>
<evidence type="ECO:0000256" key="6">
    <source>
        <dbReference type="ARBA" id="ARBA00022490"/>
    </source>
</evidence>
<feature type="binding site" evidence="14">
    <location>
        <position position="104"/>
    </location>
    <ligand>
        <name>Zn(2+)</name>
        <dbReference type="ChEBI" id="CHEBI:29105"/>
    </ligand>
</feature>
<dbReference type="Pfam" id="PF20511">
    <property type="entry name" value="PMI_typeI_cat"/>
    <property type="match status" value="1"/>
</dbReference>
<dbReference type="EC" id="5.3.1.8" evidence="4"/>
<feature type="domain" description="Phosphomannose isomerase type I helical insertion" evidence="16">
    <location>
        <begin position="174"/>
        <end position="252"/>
    </location>
</feature>
<dbReference type="AlphaFoldDB" id="B3IUU9"/>
<dbReference type="SUPFAM" id="SSF51182">
    <property type="entry name" value="RmlC-like cupins"/>
    <property type="match status" value="1"/>
</dbReference>
<evidence type="ECO:0000256" key="12">
    <source>
        <dbReference type="ARBA" id="ARBA00058469"/>
    </source>
</evidence>
<evidence type="ECO:0000256" key="2">
    <source>
        <dbReference type="ARBA" id="ARBA00004496"/>
    </source>
</evidence>
<dbReference type="InterPro" id="IPR014710">
    <property type="entry name" value="RmlC-like_jellyroll"/>
</dbReference>
<dbReference type="PROSITE" id="PS00966">
    <property type="entry name" value="PMI_I_2"/>
    <property type="match status" value="1"/>
</dbReference>
<evidence type="ECO:0000256" key="4">
    <source>
        <dbReference type="ARBA" id="ARBA00011956"/>
    </source>
</evidence>
<proteinExistence type="inferred from homology"/>
<dbReference type="GO" id="GO:0008270">
    <property type="term" value="F:zinc ion binding"/>
    <property type="evidence" value="ECO:0007669"/>
    <property type="project" value="InterPro"/>
</dbReference>
<keyword evidence="7 14" id="KW-0479">Metal-binding</keyword>
<dbReference type="InterPro" id="IPR011051">
    <property type="entry name" value="RmlC_Cupin_sf"/>
</dbReference>
<keyword evidence="9 19" id="KW-0413">Isomerase</keyword>
<evidence type="ECO:0000256" key="14">
    <source>
        <dbReference type="PIRSR" id="PIRSR001480-2"/>
    </source>
</evidence>
<evidence type="ECO:0000256" key="7">
    <source>
        <dbReference type="ARBA" id="ARBA00022723"/>
    </source>
</evidence>
<dbReference type="EMBL" id="CP034298">
    <property type="protein sequence ID" value="QHH11014.1"/>
    <property type="molecule type" value="Genomic_DNA"/>
</dbReference>
<dbReference type="InterPro" id="IPR016305">
    <property type="entry name" value="Mannose-6-P_Isomerase"/>
</dbReference>
<dbReference type="GO" id="GO:0009298">
    <property type="term" value="P:GDP-mannose biosynthetic process"/>
    <property type="evidence" value="ECO:0007669"/>
    <property type="project" value="InterPro"/>
</dbReference>
<dbReference type="InterPro" id="IPR046458">
    <property type="entry name" value="PMI_typeI_hel"/>
</dbReference>
<feature type="binding site" evidence="14">
    <location>
        <position position="139"/>
    </location>
    <ligand>
        <name>Zn(2+)</name>
        <dbReference type="ChEBI" id="CHEBI:29105"/>
    </ligand>
</feature>
<dbReference type="PANTHER" id="PTHR10309">
    <property type="entry name" value="MANNOSE-6-PHOSPHATE ISOMERASE"/>
    <property type="match status" value="1"/>
</dbReference>
<comment type="catalytic activity">
    <reaction evidence="1">
        <text>D-mannose 6-phosphate = D-fructose 6-phosphate</text>
        <dbReference type="Rhea" id="RHEA:12356"/>
        <dbReference type="ChEBI" id="CHEBI:58735"/>
        <dbReference type="ChEBI" id="CHEBI:61527"/>
        <dbReference type="EC" id="5.3.1.8"/>
    </reaction>
</comment>
<dbReference type="GO" id="GO:0004476">
    <property type="term" value="F:mannose-6-phosphate isomerase activity"/>
    <property type="evidence" value="ECO:0007669"/>
    <property type="project" value="UniProtKB-EC"/>
</dbReference>
<evidence type="ECO:0000313" key="18">
    <source>
        <dbReference type="EMBL" id="BAG50495.1"/>
    </source>
</evidence>
<evidence type="ECO:0000313" key="19">
    <source>
        <dbReference type="EMBL" id="QHH11014.1"/>
    </source>
</evidence>
<dbReference type="PIRSF" id="PIRSF001480">
    <property type="entry name" value="Mannose-6-phosphate_isomerase"/>
    <property type="match status" value="1"/>
</dbReference>
<dbReference type="FunFam" id="2.60.120.10:FF:000030">
    <property type="entry name" value="Mannose-6-phosphate isomerase ManA"/>
    <property type="match status" value="1"/>
</dbReference>
<sequence>MVMLMNFFKLNNPIKNYAWGSETALQELFGVKNPNQEPQAEIWMGAHPNGCSKIQLEGEEFLLSEFIAKDKAQILSTSTEQEFGTLPYLFKVLSAGNALSIQVHPNKLEAEQGFAKEEELGLELSAPNRNYKDANHKPELVYALTPYQAMNGFRAYTEIVLLFSKVIEESNVPAIHQLLEVFKKNLTATGLEAFFIGILSLKGEAKEASIQGLIEYAKAHQQPSIENDLGTLIMELNKSYPGDIGLFAPLMLNVLTLSPGEAMFLDARTPHAYLKGTGLEVMANSDNVLRAGLTPKHIDLSELARCTLFEQKTLGSLLLPPLVVGNKYSYLVPVSDFSFDCYMDAYNEKITVRSAEILFVIDSGATISHRTGETLYLDKGESVFIPAYAEEYILESVGRVARVYN</sequence>
<gene>
    <name evidence="19" type="primary">manA</name>
    <name evidence="19" type="ORF">EHC69_01210</name>
</gene>
<dbReference type="Gene3D" id="1.10.441.10">
    <property type="entry name" value="Phosphomannose Isomerase, domain 2"/>
    <property type="match status" value="1"/>
</dbReference>
<dbReference type="GO" id="GO:0005975">
    <property type="term" value="P:carbohydrate metabolic process"/>
    <property type="evidence" value="ECO:0007669"/>
    <property type="project" value="InterPro"/>
</dbReference>
<dbReference type="Pfam" id="PF21621">
    <property type="entry name" value="MPI_cupin_dom"/>
    <property type="match status" value="1"/>
</dbReference>
<comment type="function">
    <text evidence="12">Involved in the conversion of glucose to GDP-L-fucose, which can be converted to L-fucose, a capsular polysaccharide.</text>
</comment>
<reference evidence="18" key="1">
    <citation type="journal article" date="2008" name="Microbiol. Immunol.">
        <title>Genetic analyses of the putative O and K antigen gene clusters of pandemic Vibrio parahaemolyticus.</title>
        <authorList>
            <person name="Okura M."/>
            <person name="Osawa R."/>
            <person name="Tokunaga A."/>
            <person name="Morita M."/>
            <person name="Arakawa E."/>
            <person name="Watanabe H."/>
        </authorList>
    </citation>
    <scope>NUCLEOTIDE SEQUENCE</scope>
    <source>
        <strain evidence="18">NIID 242-200</strain>
    </source>
</reference>
<dbReference type="Gene3D" id="2.60.120.10">
    <property type="entry name" value="Jelly Rolls"/>
    <property type="match status" value="2"/>
</dbReference>
<feature type="binding site" evidence="14">
    <location>
        <position position="271"/>
    </location>
    <ligand>
        <name>Zn(2+)</name>
        <dbReference type="ChEBI" id="CHEBI:29105"/>
    </ligand>
</feature>
<feature type="domain" description="Mannose-6-phosphate isomerase cupin" evidence="17">
    <location>
        <begin position="329"/>
        <end position="405"/>
    </location>
</feature>
<dbReference type="InterPro" id="IPR049071">
    <property type="entry name" value="MPI_cupin_dom"/>
</dbReference>
<keyword evidence="8 14" id="KW-0862">Zinc</keyword>
<feature type="active site" evidence="13">
    <location>
        <position position="290"/>
    </location>
</feature>
<evidence type="ECO:0000259" key="16">
    <source>
        <dbReference type="Pfam" id="PF20512"/>
    </source>
</evidence>
<dbReference type="InterPro" id="IPR018050">
    <property type="entry name" value="Pmannose_isomerase-type1_CS"/>
</dbReference>
<organism evidence="18">
    <name type="scientific">Vibrio parahaemolyticus</name>
    <dbReference type="NCBI Taxonomy" id="670"/>
    <lineage>
        <taxon>Bacteria</taxon>
        <taxon>Pseudomonadati</taxon>
        <taxon>Pseudomonadota</taxon>
        <taxon>Gammaproteobacteria</taxon>
        <taxon>Vibrionales</taxon>
        <taxon>Vibrionaceae</taxon>
        <taxon>Vibrio</taxon>
    </lineage>
</organism>
<evidence type="ECO:0000259" key="17">
    <source>
        <dbReference type="Pfam" id="PF21621"/>
    </source>
</evidence>
<dbReference type="CDD" id="cd07011">
    <property type="entry name" value="cupin_PMI_type_I_N"/>
    <property type="match status" value="1"/>
</dbReference>
<dbReference type="EMBL" id="AB353134">
    <property type="protein sequence ID" value="BAG50495.1"/>
    <property type="molecule type" value="Genomic_DNA"/>
</dbReference>
<dbReference type="Pfam" id="PF20512">
    <property type="entry name" value="PMI_typeI_hel"/>
    <property type="match status" value="1"/>
</dbReference>
<evidence type="ECO:0000259" key="15">
    <source>
        <dbReference type="Pfam" id="PF20511"/>
    </source>
</evidence>
<evidence type="ECO:0000256" key="1">
    <source>
        <dbReference type="ARBA" id="ARBA00000757"/>
    </source>
</evidence>
<dbReference type="InterPro" id="IPR046457">
    <property type="entry name" value="PMI_typeI_cat"/>
</dbReference>
<accession>B3IUU9</accession>
<name>B3IUU9_VIBPH</name>
<reference evidence="19 20" key="2">
    <citation type="submission" date="2018-12" db="EMBL/GenBank/DDBJ databases">
        <title>Genomic insights into the evolutionary origins and pathogenicity of five Vibrio parahaemolyticus strains isolated from the shrimp with acute hepatopancreatic necrosis disease (AHPND).</title>
        <authorList>
            <person name="Yang Q."/>
            <person name="Dong X."/>
            <person name="Xie G."/>
            <person name="Fu S."/>
            <person name="Zou P."/>
            <person name="Sun J."/>
            <person name="Wang Y."/>
            <person name="Huang J."/>
        </authorList>
    </citation>
    <scope>NUCLEOTIDE SEQUENCE [LARGE SCALE GENOMIC DNA]</scope>
    <source>
        <strain evidence="19 20">20160303005-1</strain>
    </source>
</reference>
<evidence type="ECO:0000256" key="8">
    <source>
        <dbReference type="ARBA" id="ARBA00022833"/>
    </source>
</evidence>
<feature type="domain" description="Phosphomannose isomerase type I catalytic" evidence="15">
    <location>
        <begin position="8"/>
        <end position="155"/>
    </location>
</feature>